<reference evidence="1" key="1">
    <citation type="submission" date="2010-04" db="EMBL/GenBank/DDBJ databases">
        <authorList>
            <person name="Reid K.E."/>
            <person name="Liao N."/>
            <person name="Chan S."/>
            <person name="Docking R."/>
            <person name="Taylor G."/>
            <person name="Moore R."/>
            <person name="Mayo M."/>
            <person name="Munro S."/>
            <person name="King J."/>
            <person name="Yanchuk A."/>
            <person name="Holt R."/>
            <person name="Jones S."/>
            <person name="Marra M."/>
            <person name="Ritland C.E."/>
            <person name="Ritland K."/>
            <person name="Bohlmann J."/>
        </authorList>
    </citation>
    <scope>NUCLEOTIDE SEQUENCE</scope>
    <source>
        <tissue evidence="1">Bud</tissue>
    </source>
</reference>
<sequence length="76" mass="8466">MVGFFFTPWPWLMHIPHDVQWVEKVCTASFGVHLNMQFVTCCAVGGEDCGAALVKMSDSVRAKNSSQLELGRVYNS</sequence>
<name>D5AE98_PICSI</name>
<accession>D5AE98</accession>
<dbReference type="EMBL" id="BT124629">
    <property type="protein sequence ID" value="ADE77867.1"/>
    <property type="molecule type" value="mRNA"/>
</dbReference>
<protein>
    <submittedName>
        <fullName evidence="1">Uncharacterized protein</fullName>
    </submittedName>
</protein>
<dbReference type="AlphaFoldDB" id="D5AE98"/>
<proteinExistence type="evidence at transcript level"/>
<evidence type="ECO:0000313" key="1">
    <source>
        <dbReference type="EMBL" id="ADE77867.1"/>
    </source>
</evidence>
<organism evidence="1">
    <name type="scientific">Picea sitchensis</name>
    <name type="common">Sitka spruce</name>
    <name type="synonym">Pinus sitchensis</name>
    <dbReference type="NCBI Taxonomy" id="3332"/>
    <lineage>
        <taxon>Eukaryota</taxon>
        <taxon>Viridiplantae</taxon>
        <taxon>Streptophyta</taxon>
        <taxon>Embryophyta</taxon>
        <taxon>Tracheophyta</taxon>
        <taxon>Spermatophyta</taxon>
        <taxon>Pinopsida</taxon>
        <taxon>Pinidae</taxon>
        <taxon>Conifers I</taxon>
        <taxon>Pinales</taxon>
        <taxon>Pinaceae</taxon>
        <taxon>Picea</taxon>
    </lineage>
</organism>